<evidence type="ECO:0000313" key="1">
    <source>
        <dbReference type="EMBL" id="PYH38944.1"/>
    </source>
</evidence>
<dbReference type="GeneID" id="37131978"/>
<gene>
    <name evidence="1" type="ORF">BO87DRAFT_74209</name>
</gene>
<dbReference type="Proteomes" id="UP000247647">
    <property type="component" value="Unassembled WGS sequence"/>
</dbReference>
<protein>
    <submittedName>
        <fullName evidence="1">Uncharacterized protein</fullName>
    </submittedName>
</protein>
<evidence type="ECO:0000313" key="2">
    <source>
        <dbReference type="Proteomes" id="UP000247647"/>
    </source>
</evidence>
<reference evidence="1" key="1">
    <citation type="submission" date="2016-12" db="EMBL/GenBank/DDBJ databases">
        <title>The genomes of Aspergillus section Nigri reveals drivers in fungal speciation.</title>
        <authorList>
            <consortium name="DOE Joint Genome Institute"/>
            <person name="Vesth T.C."/>
            <person name="Nybo J."/>
            <person name="Theobald S."/>
            <person name="Brandl J."/>
            <person name="Frisvad J.C."/>
            <person name="Nielsen K.F."/>
            <person name="Lyhne E.K."/>
            <person name="Kogle M.E."/>
            <person name="Kuo A."/>
            <person name="Riley R."/>
            <person name="Clum A."/>
            <person name="Nolan M."/>
            <person name="Lipzen A."/>
            <person name="Salamov A."/>
            <person name="Henrissat B."/>
            <person name="Wiebenga A."/>
            <person name="De Vries R.P."/>
            <person name="Grigoriev I.V."/>
            <person name="Mortensen U.H."/>
            <person name="Andersen M.R."/>
            <person name="Baker S.E."/>
        </authorList>
    </citation>
    <scope>NUCLEOTIDE SEQUENCE [LARGE SCALE GENOMIC DNA]</scope>
    <source>
        <strain evidence="1">CBS 115656</strain>
    </source>
</reference>
<dbReference type="RefSeq" id="XP_025484422.1">
    <property type="nucleotide sequence ID" value="XM_025629522.1"/>
</dbReference>
<proteinExistence type="predicted"/>
<accession>A0A318YXM5</accession>
<dbReference type="EMBL" id="KZ821446">
    <property type="protein sequence ID" value="PYH38944.1"/>
    <property type="molecule type" value="Genomic_DNA"/>
</dbReference>
<organism evidence="1 2">
    <name type="scientific">Aspergillus neoniger (strain CBS 115656)</name>
    <dbReference type="NCBI Taxonomy" id="1448310"/>
    <lineage>
        <taxon>Eukaryota</taxon>
        <taxon>Fungi</taxon>
        <taxon>Dikarya</taxon>
        <taxon>Ascomycota</taxon>
        <taxon>Pezizomycotina</taxon>
        <taxon>Eurotiomycetes</taxon>
        <taxon>Eurotiomycetidae</taxon>
        <taxon>Eurotiales</taxon>
        <taxon>Aspergillaceae</taxon>
        <taxon>Aspergillus</taxon>
        <taxon>Aspergillus subgen. Circumdati</taxon>
    </lineage>
</organism>
<sequence length="143" mass="16182">MCGSGDIISWEGGSLAIESKSCFFERVINYPLTFCGPVHLLTSSLSHQHHDSFFLSYLFIYSVLRFPYLASIVHASHYSRGWSHNPLTILVIRGWSRQKEFFFSFFVFHLRKCSKAYPIMLVFGFASGSTRSGLCASSCLCLS</sequence>
<name>A0A318YXM5_ASPNB</name>
<dbReference type="AlphaFoldDB" id="A0A318YXM5"/>
<keyword evidence="2" id="KW-1185">Reference proteome</keyword>